<sequence>GGMSGGIAEMRVRARKLKSTRQQDDEYEV</sequence>
<feature type="region of interest" description="Disordered" evidence="1">
    <location>
        <begin position="1"/>
        <end position="29"/>
    </location>
</feature>
<evidence type="ECO:0000256" key="1">
    <source>
        <dbReference type="SAM" id="MobiDB-lite"/>
    </source>
</evidence>
<protein>
    <submittedName>
        <fullName evidence="2">Uncharacterized protein</fullName>
    </submittedName>
</protein>
<comment type="caution">
    <text evidence="2">The sequence shown here is derived from an EMBL/GenBank/DDBJ whole genome shotgun (WGS) entry which is preliminary data.</text>
</comment>
<reference evidence="2" key="1">
    <citation type="journal article" date="2015" name="Nature">
        <title>Complex archaea that bridge the gap between prokaryotes and eukaryotes.</title>
        <authorList>
            <person name="Spang A."/>
            <person name="Saw J.H."/>
            <person name="Jorgensen S.L."/>
            <person name="Zaremba-Niedzwiedzka K."/>
            <person name="Martijn J."/>
            <person name="Lind A.E."/>
            <person name="van Eijk R."/>
            <person name="Schleper C."/>
            <person name="Guy L."/>
            <person name="Ettema T.J."/>
        </authorList>
    </citation>
    <scope>NUCLEOTIDE SEQUENCE</scope>
</reference>
<dbReference type="EMBL" id="LAZR01044846">
    <property type="protein sequence ID" value="KKL03654.1"/>
    <property type="molecule type" value="Genomic_DNA"/>
</dbReference>
<feature type="non-terminal residue" evidence="2">
    <location>
        <position position="1"/>
    </location>
</feature>
<gene>
    <name evidence="2" type="ORF">LCGC14_2623990</name>
</gene>
<organism evidence="2">
    <name type="scientific">marine sediment metagenome</name>
    <dbReference type="NCBI Taxonomy" id="412755"/>
    <lineage>
        <taxon>unclassified sequences</taxon>
        <taxon>metagenomes</taxon>
        <taxon>ecological metagenomes</taxon>
    </lineage>
</organism>
<name>A0A0F9A275_9ZZZZ</name>
<proteinExistence type="predicted"/>
<dbReference type="AlphaFoldDB" id="A0A0F9A275"/>
<accession>A0A0F9A275</accession>
<evidence type="ECO:0000313" key="2">
    <source>
        <dbReference type="EMBL" id="KKL03654.1"/>
    </source>
</evidence>